<dbReference type="PANTHER" id="PTHR35547:SF5">
    <property type="entry name" value="OS06G0249100 PROTEIN"/>
    <property type="match status" value="1"/>
</dbReference>
<keyword evidence="4" id="KW-1185">Reference proteome</keyword>
<feature type="transmembrane region" description="Helical" evidence="2">
    <location>
        <begin position="101"/>
        <end position="123"/>
    </location>
</feature>
<protein>
    <submittedName>
        <fullName evidence="3">Uncharacterized protein</fullName>
    </submittedName>
</protein>
<feature type="region of interest" description="Disordered" evidence="1">
    <location>
        <begin position="11"/>
        <end position="30"/>
    </location>
</feature>
<dbReference type="Proteomes" id="UP000636709">
    <property type="component" value="Unassembled WGS sequence"/>
</dbReference>
<keyword evidence="2" id="KW-1133">Transmembrane helix</keyword>
<accession>A0A835K933</accession>
<evidence type="ECO:0000313" key="3">
    <source>
        <dbReference type="EMBL" id="KAF8723635.1"/>
    </source>
</evidence>
<gene>
    <name evidence="3" type="ORF">HU200_021592</name>
</gene>
<feature type="compositionally biased region" description="Basic and acidic residues" evidence="1">
    <location>
        <begin position="14"/>
        <end position="25"/>
    </location>
</feature>
<dbReference type="EMBL" id="JACEFO010001666">
    <property type="protein sequence ID" value="KAF8723635.1"/>
    <property type="molecule type" value="Genomic_DNA"/>
</dbReference>
<comment type="caution">
    <text evidence="3">The sequence shown here is derived from an EMBL/GenBank/DDBJ whole genome shotgun (WGS) entry which is preliminary data.</text>
</comment>
<name>A0A835K933_9POAL</name>
<proteinExistence type="predicted"/>
<dbReference type="PANTHER" id="PTHR35547">
    <property type="entry name" value="OS06G0249350 PROTEIN-RELATED"/>
    <property type="match status" value="1"/>
</dbReference>
<evidence type="ECO:0000256" key="2">
    <source>
        <dbReference type="SAM" id="Phobius"/>
    </source>
</evidence>
<organism evidence="3 4">
    <name type="scientific">Digitaria exilis</name>
    <dbReference type="NCBI Taxonomy" id="1010633"/>
    <lineage>
        <taxon>Eukaryota</taxon>
        <taxon>Viridiplantae</taxon>
        <taxon>Streptophyta</taxon>
        <taxon>Embryophyta</taxon>
        <taxon>Tracheophyta</taxon>
        <taxon>Spermatophyta</taxon>
        <taxon>Magnoliopsida</taxon>
        <taxon>Liliopsida</taxon>
        <taxon>Poales</taxon>
        <taxon>Poaceae</taxon>
        <taxon>PACMAD clade</taxon>
        <taxon>Panicoideae</taxon>
        <taxon>Panicodae</taxon>
        <taxon>Paniceae</taxon>
        <taxon>Anthephorinae</taxon>
        <taxon>Digitaria</taxon>
    </lineage>
</organism>
<evidence type="ECO:0000313" key="4">
    <source>
        <dbReference type="Proteomes" id="UP000636709"/>
    </source>
</evidence>
<reference evidence="3" key="1">
    <citation type="submission" date="2020-07" db="EMBL/GenBank/DDBJ databases">
        <title>Genome sequence and genetic diversity analysis of an under-domesticated orphan crop, white fonio (Digitaria exilis).</title>
        <authorList>
            <person name="Bennetzen J.L."/>
            <person name="Chen S."/>
            <person name="Ma X."/>
            <person name="Wang X."/>
            <person name="Yssel A.E.J."/>
            <person name="Chaluvadi S.R."/>
            <person name="Johnson M."/>
            <person name="Gangashetty P."/>
            <person name="Hamidou F."/>
            <person name="Sanogo M.D."/>
            <person name="Zwaenepoel A."/>
            <person name="Wallace J."/>
            <person name="Van De Peer Y."/>
            <person name="Van Deynze A."/>
        </authorList>
    </citation>
    <scope>NUCLEOTIDE SEQUENCE</scope>
    <source>
        <tissue evidence="3">Leaves</tissue>
    </source>
</reference>
<evidence type="ECO:0000256" key="1">
    <source>
        <dbReference type="SAM" id="MobiDB-lite"/>
    </source>
</evidence>
<dbReference type="AlphaFoldDB" id="A0A835K933"/>
<keyword evidence="2" id="KW-0472">Membrane</keyword>
<sequence>MRLLGDKQVLQRGEMSRRHEDDRPAEGCNEAGGGISRALCLGTIGPPARALYKSIDDTPCTSRLISIVPISYIEKIEAKKSEVARVHVEIKKFRAMAARRIIGSVHVTIILVILAFLAVSGVARQLGGTDLRAPAGESSVVSGEGVMQFLRQMYLQWLRAGPGTSCGTNSSNGGCPHGMNG</sequence>
<keyword evidence="2" id="KW-0812">Transmembrane</keyword>